<protein>
    <submittedName>
        <fullName evidence="2">Uncharacterized protein</fullName>
    </submittedName>
</protein>
<proteinExistence type="predicted"/>
<evidence type="ECO:0000313" key="2">
    <source>
        <dbReference type="EMBL" id="KKQ71047.1"/>
    </source>
</evidence>
<keyword evidence="1" id="KW-0472">Membrane</keyword>
<dbReference type="EMBL" id="LBUU01000002">
    <property type="protein sequence ID" value="KKQ71047.1"/>
    <property type="molecule type" value="Genomic_DNA"/>
</dbReference>
<feature type="transmembrane region" description="Helical" evidence="1">
    <location>
        <begin position="6"/>
        <end position="23"/>
    </location>
</feature>
<comment type="caution">
    <text evidence="2">The sequence shown here is derived from an EMBL/GenBank/DDBJ whole genome shotgun (WGS) entry which is preliminary data.</text>
</comment>
<keyword evidence="1" id="KW-0812">Transmembrane</keyword>
<accession>A0A0G0JWN1</accession>
<reference evidence="2 3" key="1">
    <citation type="journal article" date="2015" name="Nature">
        <title>rRNA introns, odd ribosomes, and small enigmatic genomes across a large radiation of phyla.</title>
        <authorList>
            <person name="Brown C.T."/>
            <person name="Hug L.A."/>
            <person name="Thomas B.C."/>
            <person name="Sharon I."/>
            <person name="Castelle C.J."/>
            <person name="Singh A."/>
            <person name="Wilkins M.J."/>
            <person name="Williams K.H."/>
            <person name="Banfield J.F."/>
        </authorList>
    </citation>
    <scope>NUCLEOTIDE SEQUENCE [LARGE SCALE GENOMIC DNA]</scope>
</reference>
<dbReference type="Proteomes" id="UP000034022">
    <property type="component" value="Unassembled WGS sequence"/>
</dbReference>
<evidence type="ECO:0000256" key="1">
    <source>
        <dbReference type="SAM" id="Phobius"/>
    </source>
</evidence>
<evidence type="ECO:0000313" key="3">
    <source>
        <dbReference type="Proteomes" id="UP000034022"/>
    </source>
</evidence>
<dbReference type="AlphaFoldDB" id="A0A0G0JWN1"/>
<gene>
    <name evidence="2" type="ORF">US91_C0002G0126</name>
</gene>
<sequence length="52" mass="5994">MPISISILIVIAIVFIGLKIGLYKKKNFKNFLLSDKMKTRILKVKNFDNPND</sequence>
<organism evidence="2 3">
    <name type="scientific">Candidatus Falkowbacteria bacterium GW2011_GWE1_38_31</name>
    <dbReference type="NCBI Taxonomy" id="1618638"/>
    <lineage>
        <taxon>Bacteria</taxon>
        <taxon>Candidatus Falkowiibacteriota</taxon>
    </lineage>
</organism>
<name>A0A0G0JWN1_9BACT</name>
<keyword evidence="1" id="KW-1133">Transmembrane helix</keyword>